<reference evidence="1" key="1">
    <citation type="submission" date="2020-04" db="EMBL/GenBank/DDBJ databases">
        <authorList>
            <person name="Alioto T."/>
            <person name="Alioto T."/>
            <person name="Gomez Garrido J."/>
        </authorList>
    </citation>
    <scope>NUCLEOTIDE SEQUENCE</scope>
    <source>
        <strain evidence="1">A484AB</strain>
    </source>
</reference>
<dbReference type="EMBL" id="CACRXK020002492">
    <property type="protein sequence ID" value="CAB3994574.1"/>
    <property type="molecule type" value="Genomic_DNA"/>
</dbReference>
<evidence type="ECO:0000313" key="2">
    <source>
        <dbReference type="Proteomes" id="UP001152795"/>
    </source>
</evidence>
<name>A0A7D9DUS5_PARCT</name>
<proteinExistence type="predicted"/>
<dbReference type="Proteomes" id="UP001152795">
    <property type="component" value="Unassembled WGS sequence"/>
</dbReference>
<protein>
    <submittedName>
        <fullName evidence="1">Uncharacterized protein</fullName>
    </submittedName>
</protein>
<sequence length="165" mass="19032">MGDLQDEKSSDCNYLQYTDDTSLYKHCKVKNLDNCSEVIGRELARADGWSTNSNLLLNPGKTKMMIFSTTQMYTTHNLSSLDLVKININDQYTERKSSWNVLGVELNEHLKWNPHLEKVIRSTYLSLACLRRLKRFTPFSLRKQLAELLILSKPGLLQLPIRILA</sequence>
<dbReference type="AlphaFoldDB" id="A0A7D9DUS5"/>
<dbReference type="PANTHER" id="PTHR33332">
    <property type="entry name" value="REVERSE TRANSCRIPTASE DOMAIN-CONTAINING PROTEIN"/>
    <property type="match status" value="1"/>
</dbReference>
<dbReference type="OrthoDB" id="3598277at2759"/>
<gene>
    <name evidence="1" type="ORF">PACLA_8A050307</name>
</gene>
<comment type="caution">
    <text evidence="1">The sequence shown here is derived from an EMBL/GenBank/DDBJ whole genome shotgun (WGS) entry which is preliminary data.</text>
</comment>
<organism evidence="1 2">
    <name type="scientific">Paramuricea clavata</name>
    <name type="common">Red gorgonian</name>
    <name type="synonym">Violescent sea-whip</name>
    <dbReference type="NCBI Taxonomy" id="317549"/>
    <lineage>
        <taxon>Eukaryota</taxon>
        <taxon>Metazoa</taxon>
        <taxon>Cnidaria</taxon>
        <taxon>Anthozoa</taxon>
        <taxon>Octocorallia</taxon>
        <taxon>Malacalcyonacea</taxon>
        <taxon>Plexauridae</taxon>
        <taxon>Paramuricea</taxon>
    </lineage>
</organism>
<keyword evidence="2" id="KW-1185">Reference proteome</keyword>
<accession>A0A7D9DUS5</accession>
<evidence type="ECO:0000313" key="1">
    <source>
        <dbReference type="EMBL" id="CAB3994574.1"/>
    </source>
</evidence>